<keyword evidence="3" id="KW-1185">Reference proteome</keyword>
<evidence type="ECO:0000313" key="3">
    <source>
        <dbReference type="Proteomes" id="UP001060919"/>
    </source>
</evidence>
<dbReference type="EMBL" id="AP026867">
    <property type="protein sequence ID" value="BDS15563.1"/>
    <property type="molecule type" value="Genomic_DNA"/>
</dbReference>
<dbReference type="RefSeq" id="WP_264790705.1">
    <property type="nucleotide sequence ID" value="NZ_AP026867.1"/>
</dbReference>
<protein>
    <recommendedName>
        <fullName evidence="4">Lipoprotein</fullName>
    </recommendedName>
</protein>
<dbReference type="PROSITE" id="PS51257">
    <property type="entry name" value="PROKAR_LIPOPROTEIN"/>
    <property type="match status" value="1"/>
</dbReference>
<reference evidence="2" key="1">
    <citation type="submission" date="2022-09" db="EMBL/GenBank/DDBJ databases">
        <title>Aureispira anguillicida sp. nov., isolated from Leptocephalus of Japanese eel Anguilla japonica.</title>
        <authorList>
            <person name="Yuasa K."/>
            <person name="Mekata T."/>
            <person name="Ikunari K."/>
        </authorList>
    </citation>
    <scope>NUCLEOTIDE SEQUENCE</scope>
    <source>
        <strain evidence="2">EL160426</strain>
    </source>
</reference>
<dbReference type="Proteomes" id="UP001060919">
    <property type="component" value="Chromosome"/>
</dbReference>
<keyword evidence="1" id="KW-0732">Signal</keyword>
<feature type="chain" id="PRO_5037148497" description="Lipoprotein" evidence="1">
    <location>
        <begin position="19"/>
        <end position="241"/>
    </location>
</feature>
<evidence type="ECO:0000256" key="1">
    <source>
        <dbReference type="SAM" id="SignalP"/>
    </source>
</evidence>
<dbReference type="AlphaFoldDB" id="A0A915YLZ2"/>
<sequence length="241" mass="27884">MKIRTVILFLLCSVIFLACRQFTAPNPPHKSKNNSPEPIAVTYKEASNSSMLNRAIDRAKRLSQETFKFRIEETKGGILLHWSLKKNKQTQGFIVERSKDGLSFEPIAKVQDQLKGRLKHYSYTDIFPMEGRSYYRIKQWYKDGGDACSLVKKIVSHSSNKAWMKVVPYVDEQLIRLCFDLDKVALPIRVELLDELGTSIYYKISNKPVLEIAIEDWNSTFNRIKATSFNQETLIEELKVQ</sequence>
<name>A0A915YLZ2_9BACT</name>
<feature type="signal peptide" evidence="1">
    <location>
        <begin position="1"/>
        <end position="18"/>
    </location>
</feature>
<proteinExistence type="predicted"/>
<organism evidence="2 3">
    <name type="scientific">Aureispira anguillae</name>
    <dbReference type="NCBI Taxonomy" id="2864201"/>
    <lineage>
        <taxon>Bacteria</taxon>
        <taxon>Pseudomonadati</taxon>
        <taxon>Bacteroidota</taxon>
        <taxon>Saprospiria</taxon>
        <taxon>Saprospirales</taxon>
        <taxon>Saprospiraceae</taxon>
        <taxon>Aureispira</taxon>
    </lineage>
</organism>
<gene>
    <name evidence="2" type="ORF">AsAng_0063470</name>
</gene>
<accession>A0A915YLZ2</accession>
<dbReference type="KEGG" id="aup:AsAng_0063470"/>
<evidence type="ECO:0000313" key="2">
    <source>
        <dbReference type="EMBL" id="BDS15563.1"/>
    </source>
</evidence>
<evidence type="ECO:0008006" key="4">
    <source>
        <dbReference type="Google" id="ProtNLM"/>
    </source>
</evidence>